<proteinExistence type="predicted"/>
<dbReference type="EMBL" id="JACHMH010000001">
    <property type="protein sequence ID" value="MBB4682500.1"/>
    <property type="molecule type" value="Genomic_DNA"/>
</dbReference>
<dbReference type="Proteomes" id="UP000533598">
    <property type="component" value="Unassembled WGS sequence"/>
</dbReference>
<dbReference type="InterPro" id="IPR047681">
    <property type="entry name" value="PPA1309-like"/>
</dbReference>
<organism evidence="1 2">
    <name type="scientific">Crossiella cryophila</name>
    <dbReference type="NCBI Taxonomy" id="43355"/>
    <lineage>
        <taxon>Bacteria</taxon>
        <taxon>Bacillati</taxon>
        <taxon>Actinomycetota</taxon>
        <taxon>Actinomycetes</taxon>
        <taxon>Pseudonocardiales</taxon>
        <taxon>Pseudonocardiaceae</taxon>
        <taxon>Crossiella</taxon>
    </lineage>
</organism>
<gene>
    <name evidence="1" type="ORF">HNR67_008618</name>
</gene>
<comment type="caution">
    <text evidence="1">The sequence shown here is derived from an EMBL/GenBank/DDBJ whole genome shotgun (WGS) entry which is preliminary data.</text>
</comment>
<evidence type="ECO:0000313" key="1">
    <source>
        <dbReference type="EMBL" id="MBB4682500.1"/>
    </source>
</evidence>
<dbReference type="NCBIfam" id="NF040618">
    <property type="entry name" value="PPA1309_fam"/>
    <property type="match status" value="1"/>
</dbReference>
<protein>
    <submittedName>
        <fullName evidence="1">Uncharacterized protein</fullName>
    </submittedName>
</protein>
<dbReference type="AlphaFoldDB" id="A0A7W7CJV6"/>
<evidence type="ECO:0000313" key="2">
    <source>
        <dbReference type="Proteomes" id="UP000533598"/>
    </source>
</evidence>
<reference evidence="1 2" key="1">
    <citation type="submission" date="2020-08" db="EMBL/GenBank/DDBJ databases">
        <title>Sequencing the genomes of 1000 actinobacteria strains.</title>
        <authorList>
            <person name="Klenk H.-P."/>
        </authorList>
    </citation>
    <scope>NUCLEOTIDE SEQUENCE [LARGE SCALE GENOMIC DNA]</scope>
    <source>
        <strain evidence="1 2">DSM 44230</strain>
    </source>
</reference>
<name>A0A7W7CJV6_9PSEU</name>
<sequence>MSSAPDFTAALPAAAREVDDFVATGGWDQPPQLFALVPTAALLQQEPELADSLDPDAMLTPIAQDSLPEGDLGTALSRIVWPDAVAGCVVTQEIVVLPPAAEEQLNGTETDPAEAARIAAEHPDRREARLVAAVLRDGTGACVLRVRKAPDGPGDELVEQPDLAPNLLEALRQTFQD</sequence>
<keyword evidence="2" id="KW-1185">Reference proteome</keyword>
<accession>A0A7W7CJV6</accession>